<name>A0A9D1Q405_9GAMM</name>
<dbReference type="SUPFAM" id="SSF160113">
    <property type="entry name" value="YegP-like"/>
    <property type="match status" value="2"/>
</dbReference>
<evidence type="ECO:0000259" key="2">
    <source>
        <dbReference type="Pfam" id="PF07411"/>
    </source>
</evidence>
<comment type="similarity">
    <text evidence="1">Belongs to the UPF0339 family. Duplicated subfamily.</text>
</comment>
<dbReference type="Proteomes" id="UP000823934">
    <property type="component" value="Unassembled WGS sequence"/>
</dbReference>
<dbReference type="Pfam" id="PF07411">
    <property type="entry name" value="DUF1508"/>
    <property type="match status" value="2"/>
</dbReference>
<sequence>MSGKFEIFLAKNNEFYFRLKAGNGENILGSEGYTTKANCQKGIASVQKNSPEMSRYEKKTSESGKFSFNLKATNGQVIGTSQSYKTESGRDNGIASVAKNAPDAKIVDLTEEA</sequence>
<dbReference type="InterPro" id="IPR051141">
    <property type="entry name" value="UPF0339_domain"/>
</dbReference>
<feature type="domain" description="DUF1508" evidence="2">
    <location>
        <begin position="62"/>
        <end position="108"/>
    </location>
</feature>
<evidence type="ECO:0000313" key="3">
    <source>
        <dbReference type="EMBL" id="HIW06355.1"/>
    </source>
</evidence>
<reference evidence="3" key="1">
    <citation type="journal article" date="2021" name="PeerJ">
        <title>Extensive microbial diversity within the chicken gut microbiome revealed by metagenomics and culture.</title>
        <authorList>
            <person name="Gilroy R."/>
            <person name="Ravi A."/>
            <person name="Getino M."/>
            <person name="Pursley I."/>
            <person name="Horton D.L."/>
            <person name="Alikhan N.F."/>
            <person name="Baker D."/>
            <person name="Gharbi K."/>
            <person name="Hall N."/>
            <person name="Watson M."/>
            <person name="Adriaenssens E.M."/>
            <person name="Foster-Nyarko E."/>
            <person name="Jarju S."/>
            <person name="Secka A."/>
            <person name="Antonio M."/>
            <person name="Oren A."/>
            <person name="Chaudhuri R.R."/>
            <person name="La Ragione R."/>
            <person name="Hildebrand F."/>
            <person name="Pallen M.J."/>
        </authorList>
    </citation>
    <scope>NUCLEOTIDE SEQUENCE</scope>
    <source>
        <strain evidence="3">CHK160-9182</strain>
    </source>
</reference>
<dbReference type="Gene3D" id="2.30.29.80">
    <property type="match status" value="1"/>
</dbReference>
<comment type="caution">
    <text evidence="3">The sequence shown here is derived from an EMBL/GenBank/DDBJ whole genome shotgun (WGS) entry which is preliminary data.</text>
</comment>
<dbReference type="InterPro" id="IPR036913">
    <property type="entry name" value="YegP-like_sf"/>
</dbReference>
<proteinExistence type="inferred from homology"/>
<reference evidence="3" key="2">
    <citation type="submission" date="2021-04" db="EMBL/GenBank/DDBJ databases">
        <authorList>
            <person name="Gilroy R."/>
        </authorList>
    </citation>
    <scope>NUCLEOTIDE SEQUENCE</scope>
    <source>
        <strain evidence="3">CHK160-9182</strain>
    </source>
</reference>
<dbReference type="EMBL" id="DXHP01000073">
    <property type="protein sequence ID" value="HIW06355.1"/>
    <property type="molecule type" value="Genomic_DNA"/>
</dbReference>
<dbReference type="AlphaFoldDB" id="A0A9D1Q405"/>
<organism evidence="3 4">
    <name type="scientific">Candidatus Ignatzschineria merdigallinarum</name>
    <dbReference type="NCBI Taxonomy" id="2838621"/>
    <lineage>
        <taxon>Bacteria</taxon>
        <taxon>Pseudomonadati</taxon>
        <taxon>Pseudomonadota</taxon>
        <taxon>Gammaproteobacteria</taxon>
        <taxon>Cardiobacteriales</taxon>
        <taxon>Ignatzschineriaceae</taxon>
        <taxon>Ignatzschineria</taxon>
    </lineage>
</organism>
<feature type="domain" description="DUF1508" evidence="2">
    <location>
        <begin position="10"/>
        <end position="57"/>
    </location>
</feature>
<protein>
    <submittedName>
        <fullName evidence="3">YegP family protein</fullName>
    </submittedName>
</protein>
<dbReference type="PANTHER" id="PTHR40606:SF1">
    <property type="entry name" value="UPF0339 PROTEIN YEGP"/>
    <property type="match status" value="1"/>
</dbReference>
<gene>
    <name evidence="3" type="ORF">H9889_03390</name>
</gene>
<accession>A0A9D1Q405</accession>
<dbReference type="InterPro" id="IPR010879">
    <property type="entry name" value="DUF1508"/>
</dbReference>
<dbReference type="PANTHER" id="PTHR40606">
    <property type="match status" value="1"/>
</dbReference>
<evidence type="ECO:0000256" key="1">
    <source>
        <dbReference type="ARBA" id="ARBA00007576"/>
    </source>
</evidence>
<evidence type="ECO:0000313" key="4">
    <source>
        <dbReference type="Proteomes" id="UP000823934"/>
    </source>
</evidence>